<proteinExistence type="predicted"/>
<evidence type="ECO:0000313" key="1">
    <source>
        <dbReference type="EMBL" id="JAD44805.1"/>
    </source>
</evidence>
<accession>A0A0A9A732</accession>
<dbReference type="AlphaFoldDB" id="A0A0A9A732"/>
<reference evidence="1" key="2">
    <citation type="journal article" date="2015" name="Data Brief">
        <title>Shoot transcriptome of the giant reed, Arundo donax.</title>
        <authorList>
            <person name="Barrero R.A."/>
            <person name="Guerrero F.D."/>
            <person name="Moolhuijzen P."/>
            <person name="Goolsby J.A."/>
            <person name="Tidwell J."/>
            <person name="Bellgard S.E."/>
            <person name="Bellgard M.I."/>
        </authorList>
    </citation>
    <scope>NUCLEOTIDE SEQUENCE</scope>
    <source>
        <tissue evidence="1">Shoot tissue taken approximately 20 cm above the soil surface</tissue>
    </source>
</reference>
<name>A0A0A9A732_ARUDO</name>
<reference evidence="1" key="1">
    <citation type="submission" date="2014-09" db="EMBL/GenBank/DDBJ databases">
        <authorList>
            <person name="Magalhaes I.L.F."/>
            <person name="Oliveira U."/>
            <person name="Santos F.R."/>
            <person name="Vidigal T.H.D.A."/>
            <person name="Brescovit A.D."/>
            <person name="Santos A.J."/>
        </authorList>
    </citation>
    <scope>NUCLEOTIDE SEQUENCE</scope>
    <source>
        <tissue evidence="1">Shoot tissue taken approximately 20 cm above the soil surface</tissue>
    </source>
</reference>
<sequence length="46" mass="5226">MWYMPHCHSISKQVTVKYAANVVMPLENICHNNNAYAVEANDLTTC</sequence>
<organism evidence="1">
    <name type="scientific">Arundo donax</name>
    <name type="common">Giant reed</name>
    <name type="synonym">Donax arundinaceus</name>
    <dbReference type="NCBI Taxonomy" id="35708"/>
    <lineage>
        <taxon>Eukaryota</taxon>
        <taxon>Viridiplantae</taxon>
        <taxon>Streptophyta</taxon>
        <taxon>Embryophyta</taxon>
        <taxon>Tracheophyta</taxon>
        <taxon>Spermatophyta</taxon>
        <taxon>Magnoliopsida</taxon>
        <taxon>Liliopsida</taxon>
        <taxon>Poales</taxon>
        <taxon>Poaceae</taxon>
        <taxon>PACMAD clade</taxon>
        <taxon>Arundinoideae</taxon>
        <taxon>Arundineae</taxon>
        <taxon>Arundo</taxon>
    </lineage>
</organism>
<dbReference type="EMBL" id="GBRH01253090">
    <property type="protein sequence ID" value="JAD44805.1"/>
    <property type="molecule type" value="Transcribed_RNA"/>
</dbReference>
<protein>
    <submittedName>
        <fullName evidence="1">Uncharacterized protein</fullName>
    </submittedName>
</protein>